<proteinExistence type="predicted"/>
<protein>
    <submittedName>
        <fullName evidence="1">Mitochondrial import inner membrane translocase subunit Tim44p</fullName>
    </submittedName>
</protein>
<keyword evidence="2" id="KW-1185">Reference proteome</keyword>
<comment type="caution">
    <text evidence="1">The sequence shown here is derived from an EMBL/GenBank/DDBJ whole genome shotgun (WGS) entry which is preliminary data.</text>
</comment>
<evidence type="ECO:0000313" key="2">
    <source>
        <dbReference type="Proteomes" id="UP001152531"/>
    </source>
</evidence>
<dbReference type="EMBL" id="CALSDN010000004">
    <property type="protein sequence ID" value="CAH6720723.1"/>
    <property type="molecule type" value="Genomic_DNA"/>
</dbReference>
<gene>
    <name evidence="1" type="ORF">CLIB1444_04S06458</name>
</gene>
<name>A0ACA9Y6W8_9ASCO</name>
<reference evidence="1" key="1">
    <citation type="submission" date="2022-06" db="EMBL/GenBank/DDBJ databases">
        <authorList>
            <person name="Legras J.-L."/>
            <person name="Devillers H."/>
            <person name="Grondin C."/>
        </authorList>
    </citation>
    <scope>NUCLEOTIDE SEQUENCE</scope>
    <source>
        <strain evidence="1">CLIB 1444</strain>
    </source>
</reference>
<dbReference type="Proteomes" id="UP001152531">
    <property type="component" value="Unassembled WGS sequence"/>
</dbReference>
<organism evidence="1 2">
    <name type="scientific">[Candida] jaroonii</name>
    <dbReference type="NCBI Taxonomy" id="467808"/>
    <lineage>
        <taxon>Eukaryota</taxon>
        <taxon>Fungi</taxon>
        <taxon>Dikarya</taxon>
        <taxon>Ascomycota</taxon>
        <taxon>Saccharomycotina</taxon>
        <taxon>Pichiomycetes</taxon>
        <taxon>Debaryomycetaceae</taxon>
        <taxon>Yamadazyma</taxon>
    </lineage>
</organism>
<evidence type="ECO:0000313" key="1">
    <source>
        <dbReference type="EMBL" id="CAH6720723.1"/>
    </source>
</evidence>
<accession>A0ACA9Y6W8</accession>
<sequence>MLRSRIGITRHFSRSIPIYQGQQSPMKVFFDTFKKEVQKSSELKENIKALQDETGRLGESDAFKKAKEAYDKAQKGGSAAGKIASKAAEQVGDVAYKAWESDVGKGVRKTVKVGAEVADKAFEPVRKTTVYKNVSEVIDDGSSTAYGGFLTKEQRERLRQKELQERIKSGKVWRPVQDEENQRTDLVATEHKVQGPKISEKWENFKLTSPVGKGFVLLKEKWEDSENGLISLVRTVIEKVVGFFAETEQAKVIKQFRAMDPNFRLTDFQKTLTNYIVPELLDAYVKNEEETLKNWLSEAPFNVWKATNKQFVQQGVFSDSKILDIRGVEIVTCKLLQPSNVPVVVVSCRAQEIHLYRNVKSGKVAAGTEDNIQLSTYAMVFTRNPEEFANEVTDGWKVLEFARGGSRPFH</sequence>